<gene>
    <name evidence="2" type="ORF">ACG33_03565</name>
</gene>
<reference evidence="2 3" key="1">
    <citation type="submission" date="2015-06" db="EMBL/GenBank/DDBJ databases">
        <title>A Comprehensive Approach to Explore the Metabolic and Phylogenetic Diversity of Bacterial Steroid Degradation in the Environment: Testosterone as an Example.</title>
        <authorList>
            <person name="Yang F.-C."/>
            <person name="Chen Y.-L."/>
            <person name="Yu C.-P."/>
            <person name="Tang S.-L."/>
            <person name="Wang P.-H."/>
            <person name="Ismail W."/>
            <person name="Wang C.-H."/>
            <person name="Yang C.-Y."/>
            <person name="Chiang Y.-R."/>
        </authorList>
    </citation>
    <scope>NUCLEOTIDE SEQUENCE [LARGE SCALE GENOMIC DNA]</scope>
    <source>
        <strain evidence="2 3">DSM 18526</strain>
    </source>
</reference>
<name>A0A127F718_STEDE</name>
<accession>A0A127F718</accession>
<dbReference type="NCBIfam" id="NF005892">
    <property type="entry name" value="PRK07855.1"/>
    <property type="match status" value="1"/>
</dbReference>
<dbReference type="EMBL" id="CP011971">
    <property type="protein sequence ID" value="AMN46197.1"/>
    <property type="molecule type" value="Genomic_DNA"/>
</dbReference>
<dbReference type="SUPFAM" id="SSF53901">
    <property type="entry name" value="Thiolase-like"/>
    <property type="match status" value="2"/>
</dbReference>
<dbReference type="KEGG" id="sdf:ACG33_03565"/>
<keyword evidence="3" id="KW-1185">Reference proteome</keyword>
<dbReference type="AlphaFoldDB" id="A0A127F718"/>
<organism evidence="2 3">
    <name type="scientific">Steroidobacter denitrificans</name>
    <dbReference type="NCBI Taxonomy" id="465721"/>
    <lineage>
        <taxon>Bacteria</taxon>
        <taxon>Pseudomonadati</taxon>
        <taxon>Pseudomonadota</taxon>
        <taxon>Gammaproteobacteria</taxon>
        <taxon>Steroidobacterales</taxon>
        <taxon>Steroidobacteraceae</taxon>
        <taxon>Steroidobacter</taxon>
    </lineage>
</organism>
<dbReference type="PATRIC" id="fig|465721.4.peg.765"/>
<dbReference type="RefSeq" id="WP_066918750.1">
    <property type="nucleotide sequence ID" value="NZ_CP011971.1"/>
</dbReference>
<dbReference type="InterPro" id="IPR055140">
    <property type="entry name" value="Thiolase_C_2"/>
</dbReference>
<dbReference type="Pfam" id="PF22691">
    <property type="entry name" value="Thiolase_C_1"/>
    <property type="match status" value="1"/>
</dbReference>
<dbReference type="STRING" id="465721.ACG33_03565"/>
<dbReference type="Proteomes" id="UP000070250">
    <property type="component" value="Chromosome"/>
</dbReference>
<sequence>MSSPLRGKTAVVGIGATEFSANSGRSERRLSAEAVLAALEDAGLEPDDIDGIVNSDYDDTNQIDVINSVGLRNIRSYATIPHGGGSPCGTVAQAAMMVASGVCNAVVAYRSLNERSGHRYGSSDAVPTFPWVYGLHAPYGLIVPGEWTAMHARRRMIEFGDTREQWSSVPVTFRAHANRNPLAMQYKKTLTREDYLNAPMLAEPLCRYDYCLETDGAVAYIVTSAERARGLKSVPAYIHAAVQATGFPVWYQTNWYRESFTAGIETVATAEHLWKDSGLAPDNIDVAQIYDHFAPLVLTTLEDFGFCRKGDAAAFVGDGRVGLGGELPLNTAGGLLSEGYIHGWNLILEGVRQIRGTSTAQVEDVEFSLVTSCWGAPTSAVIFSR</sequence>
<evidence type="ECO:0000313" key="2">
    <source>
        <dbReference type="EMBL" id="AMN46197.1"/>
    </source>
</evidence>
<dbReference type="InterPro" id="IPR016039">
    <property type="entry name" value="Thiolase-like"/>
</dbReference>
<protein>
    <recommendedName>
        <fullName evidence="1">Thiolase C-terminal domain-containing protein</fullName>
    </recommendedName>
</protein>
<dbReference type="PIRSF" id="PIRSF000429">
    <property type="entry name" value="Ac-CoA_Ac_transf"/>
    <property type="match status" value="1"/>
</dbReference>
<evidence type="ECO:0000259" key="1">
    <source>
        <dbReference type="Pfam" id="PF22691"/>
    </source>
</evidence>
<dbReference type="PANTHER" id="PTHR42870:SF1">
    <property type="entry name" value="NON-SPECIFIC LIPID-TRANSFER PROTEIN-LIKE 2"/>
    <property type="match status" value="1"/>
</dbReference>
<evidence type="ECO:0000313" key="3">
    <source>
        <dbReference type="Proteomes" id="UP000070250"/>
    </source>
</evidence>
<feature type="domain" description="Thiolase C-terminal" evidence="1">
    <location>
        <begin position="266"/>
        <end position="379"/>
    </location>
</feature>
<dbReference type="Gene3D" id="3.40.47.10">
    <property type="match status" value="1"/>
</dbReference>
<dbReference type="InterPro" id="IPR002155">
    <property type="entry name" value="Thiolase"/>
</dbReference>
<proteinExistence type="predicted"/>
<dbReference type="OrthoDB" id="7053663at2"/>
<dbReference type="GO" id="GO:0003988">
    <property type="term" value="F:acetyl-CoA C-acyltransferase activity"/>
    <property type="evidence" value="ECO:0007669"/>
    <property type="project" value="UniProtKB-ARBA"/>
</dbReference>
<dbReference type="CDD" id="cd00829">
    <property type="entry name" value="SCP-x_thiolase"/>
    <property type="match status" value="1"/>
</dbReference>
<dbReference type="PANTHER" id="PTHR42870">
    <property type="entry name" value="ACETYL-COA C-ACETYLTRANSFERASE"/>
    <property type="match status" value="1"/>
</dbReference>